<dbReference type="GO" id="GO:0005737">
    <property type="term" value="C:cytoplasm"/>
    <property type="evidence" value="ECO:0007669"/>
    <property type="project" value="TreeGrafter"/>
</dbReference>
<dbReference type="InterPro" id="IPR000719">
    <property type="entry name" value="Prot_kinase_dom"/>
</dbReference>
<keyword evidence="6" id="KW-1133">Transmembrane helix</keyword>
<evidence type="ECO:0000259" key="7">
    <source>
        <dbReference type="PROSITE" id="PS50011"/>
    </source>
</evidence>
<feature type="transmembrane region" description="Helical" evidence="6">
    <location>
        <begin position="866"/>
        <end position="887"/>
    </location>
</feature>
<accession>A0A414D4N1</accession>
<dbReference type="Proteomes" id="UP000284794">
    <property type="component" value="Unassembled WGS sequence"/>
</dbReference>
<evidence type="ECO:0000256" key="3">
    <source>
        <dbReference type="ARBA" id="ARBA00022777"/>
    </source>
</evidence>
<feature type="compositionally biased region" description="Polar residues" evidence="5">
    <location>
        <begin position="16"/>
        <end position="37"/>
    </location>
</feature>
<feature type="transmembrane region" description="Helical" evidence="6">
    <location>
        <begin position="829"/>
        <end position="854"/>
    </location>
</feature>
<feature type="transmembrane region" description="Helical" evidence="6">
    <location>
        <begin position="971"/>
        <end position="988"/>
    </location>
</feature>
<gene>
    <name evidence="8" type="ORF">DW811_14045</name>
</gene>
<evidence type="ECO:0000256" key="2">
    <source>
        <dbReference type="ARBA" id="ARBA00022741"/>
    </source>
</evidence>
<dbReference type="InterPro" id="IPR050339">
    <property type="entry name" value="CC_SR_Kinase"/>
</dbReference>
<keyword evidence="6" id="KW-0812">Transmembrane</keyword>
<dbReference type="EMBL" id="QSIS01000028">
    <property type="protein sequence ID" value="RHD04581.1"/>
    <property type="molecule type" value="Genomic_DNA"/>
</dbReference>
<reference evidence="8 9" key="1">
    <citation type="submission" date="2018-08" db="EMBL/GenBank/DDBJ databases">
        <title>A genome reference for cultivated species of the human gut microbiota.</title>
        <authorList>
            <person name="Zou Y."/>
            <person name="Xue W."/>
            <person name="Luo G."/>
        </authorList>
    </citation>
    <scope>NUCLEOTIDE SEQUENCE [LARGE SCALE GENOMIC DNA]</scope>
    <source>
        <strain evidence="8 9">AM32-2AC</strain>
    </source>
</reference>
<dbReference type="GO" id="GO:0004713">
    <property type="term" value="F:protein tyrosine kinase activity"/>
    <property type="evidence" value="ECO:0007669"/>
    <property type="project" value="TreeGrafter"/>
</dbReference>
<dbReference type="Gene3D" id="1.10.510.10">
    <property type="entry name" value="Transferase(Phosphotransferase) domain 1"/>
    <property type="match status" value="1"/>
</dbReference>
<dbReference type="CDD" id="cd00180">
    <property type="entry name" value="PKc"/>
    <property type="match status" value="1"/>
</dbReference>
<evidence type="ECO:0000256" key="6">
    <source>
        <dbReference type="SAM" id="Phobius"/>
    </source>
</evidence>
<evidence type="ECO:0000256" key="4">
    <source>
        <dbReference type="ARBA" id="ARBA00022840"/>
    </source>
</evidence>
<evidence type="ECO:0000256" key="5">
    <source>
        <dbReference type="SAM" id="MobiDB-lite"/>
    </source>
</evidence>
<dbReference type="GO" id="GO:0005524">
    <property type="term" value="F:ATP binding"/>
    <property type="evidence" value="ECO:0007669"/>
    <property type="project" value="UniProtKB-KW"/>
</dbReference>
<dbReference type="InterPro" id="IPR011009">
    <property type="entry name" value="Kinase-like_dom_sf"/>
</dbReference>
<proteinExistence type="predicted"/>
<dbReference type="PANTHER" id="PTHR11042">
    <property type="entry name" value="EUKARYOTIC TRANSLATION INITIATION FACTOR 2-ALPHA KINASE EIF2-ALPHA KINASE -RELATED"/>
    <property type="match status" value="1"/>
</dbReference>
<evidence type="ECO:0000313" key="9">
    <source>
        <dbReference type="Proteomes" id="UP000284794"/>
    </source>
</evidence>
<protein>
    <submittedName>
        <fullName evidence="8">Protein kinase family protein</fullName>
    </submittedName>
</protein>
<dbReference type="PANTHER" id="PTHR11042:SF190">
    <property type="entry name" value="MITOSIS INHIBITOR PROTEIN KINASE MIK1"/>
    <property type="match status" value="1"/>
</dbReference>
<dbReference type="Pfam" id="PF00069">
    <property type="entry name" value="Pkinase"/>
    <property type="match status" value="1"/>
</dbReference>
<name>A0A414D4N1_9FIRM</name>
<keyword evidence="3 8" id="KW-0418">Kinase</keyword>
<evidence type="ECO:0000313" key="8">
    <source>
        <dbReference type="EMBL" id="RHD04581.1"/>
    </source>
</evidence>
<keyword evidence="4" id="KW-0067">ATP-binding</keyword>
<sequence length="1192" mass="139223">MSTNYKKGVLKLEGRTTGTLPTDRQTGTLPTDRQTGTLPMDRQTGTLPIDRQTGTLSIDKPENELNHTLRKTEYSIKTDNSYQKEHIYELSVGERIKGNNSNYIITESFSYGGQAEIYKVENDIGKKYIAKIYKLNEENKYSDAIVQFLSKNTKQGIIRLVDYGIYKNRYFYIFPIYEKGSINQYKLNFSSNEVRLNKYIRILNEALNCIHEAGFIHSDIKPNNILWDEDNDIPVISDFGSVTLGNENLSDSRSITVAADKNTEGYLAPDAAVYAAVKGNADRKSRIIVARKTDYFALGISLCEMYVNEPGFKLFKDNADLVLKLNDNNVVYPREVENNKRFFNLIQALITYDPNVRAGYKEICDWLDGKTLEIYNTKNSTAAFKHYFIDTEYTTPHDLAVAYAQRDWNATIKDVFRQTLYNAFEKYDEKIYSKILDLREANQSVEERPVSAFKIVCNISPDIDFFWNGKIYHDNAELAQDLYKSVEEDNNIFEPLFSSKALRVFYEVNEKRRINIEAIDDVLRVSEESLERAQLYYAELLSPGILISKFTNGACNCLSDFVDVIIKNLNESGFDKAVNYRQNKQDSENDISKYATKCFEGEEINSLLIRNGLGLNLVDTKAKYSQDKVFFPIIRFLETIYDLSENKAVINGIKDSFYYKYYMSIVNEIDNYIFKGKATSIRDRVLEITSKINKYDETTQFFVKYIHFFDDMQEQLDYFTLGNTTGIVFLQETVVSDGKMYNPYSSYIMPKSKEYELVKTEDGEYLPKVISEKMIAERYLTSVHQQTDRKEILDYVYKSNLKKLEQFKENFDKYAHVEEKKKPNCIRTIILLGITLLNLWCIITLLLDLMKYIYYKNTYNYEINVWIWGALLVIFPLIIGIISFFRFKYELNSYKKKKGQHKLIKQELLINYSIEEIQKNIESKSYNSLSDTTYKFIRYSQKDISVYMNDLMGKGIQTTFYQLDSTPIKSYIVLIFFTLLVLVATRSWNKVQTDKIKLFNYTRILLGDNLPGKDELYNGVKDILKVDSLNLREEWNESYSKLMAIQEDCLLHDDYERLSGYLPVYKLFSEGGNNLKPLLDDDYYEIIESNEDVKTKLTAHSVYDYYKEKINGEFSDEVVFKVYYDAGVYHISVSYKISYERRNERKDFSVSTATPNKEINEKVYKNEDNFTEYELTKDEWTFETVYDMLKQN</sequence>
<keyword evidence="2" id="KW-0547">Nucleotide-binding</keyword>
<keyword evidence="6" id="KW-0472">Membrane</keyword>
<keyword evidence="1" id="KW-0808">Transferase</keyword>
<evidence type="ECO:0000256" key="1">
    <source>
        <dbReference type="ARBA" id="ARBA00022679"/>
    </source>
</evidence>
<dbReference type="SMART" id="SM00220">
    <property type="entry name" value="S_TKc"/>
    <property type="match status" value="1"/>
</dbReference>
<dbReference type="PROSITE" id="PS50011">
    <property type="entry name" value="PROTEIN_KINASE_DOM"/>
    <property type="match status" value="1"/>
</dbReference>
<organism evidence="8 9">
    <name type="scientific">Lachnospira eligens</name>
    <dbReference type="NCBI Taxonomy" id="39485"/>
    <lineage>
        <taxon>Bacteria</taxon>
        <taxon>Bacillati</taxon>
        <taxon>Bacillota</taxon>
        <taxon>Clostridia</taxon>
        <taxon>Lachnospirales</taxon>
        <taxon>Lachnospiraceae</taxon>
        <taxon>Lachnospira</taxon>
    </lineage>
</organism>
<dbReference type="SUPFAM" id="SSF56112">
    <property type="entry name" value="Protein kinase-like (PK-like)"/>
    <property type="match status" value="1"/>
</dbReference>
<feature type="region of interest" description="Disordered" evidence="5">
    <location>
        <begin position="1"/>
        <end position="44"/>
    </location>
</feature>
<comment type="caution">
    <text evidence="8">The sequence shown here is derived from an EMBL/GenBank/DDBJ whole genome shotgun (WGS) entry which is preliminary data.</text>
</comment>
<dbReference type="AlphaFoldDB" id="A0A414D4N1"/>
<feature type="domain" description="Protein kinase" evidence="7">
    <location>
        <begin position="103"/>
        <end position="389"/>
    </location>
</feature>